<organism evidence="1 2">
    <name type="scientific">Flexibacter flexilis DSM 6793</name>
    <dbReference type="NCBI Taxonomy" id="927664"/>
    <lineage>
        <taxon>Bacteria</taxon>
        <taxon>Pseudomonadati</taxon>
        <taxon>Bacteroidota</taxon>
        <taxon>Cytophagia</taxon>
        <taxon>Cytophagales</taxon>
        <taxon>Flexibacteraceae</taxon>
        <taxon>Flexibacter</taxon>
    </lineage>
</organism>
<reference evidence="1 2" key="1">
    <citation type="submission" date="2016-10" db="EMBL/GenBank/DDBJ databases">
        <authorList>
            <person name="de Groot N.N."/>
        </authorList>
    </citation>
    <scope>NUCLEOTIDE SEQUENCE [LARGE SCALE GENOMIC DNA]</scope>
    <source>
        <strain evidence="1 2">DSM 6793</strain>
    </source>
</reference>
<proteinExistence type="predicted"/>
<evidence type="ECO:0000313" key="2">
    <source>
        <dbReference type="Proteomes" id="UP000199514"/>
    </source>
</evidence>
<gene>
    <name evidence="1" type="ORF">SAMN05421780_101789</name>
</gene>
<sequence>MNIERLMFWFQDADEKINALNDDFFELGTLLNRLLNEKYDGKKINFLNLYFYTEKTYKLHPVLPKDTPYYYSGHLQYYGLFDVTQFNTLSWNEKKNYVWEKACNYIKKSAAFTKNKKLFDAVEYAYLKGIEIKLNPDYRLLDLTVGVSDKQLDVSLWINFREDGVYSKLVIENDAGIIFEKQIDKTHKGVEYFLEMYKALDFDGSNIIIKGRKDVGYLPLKVPIPEFITN</sequence>
<dbReference type="EMBL" id="FOLE01000001">
    <property type="protein sequence ID" value="SFB85964.1"/>
    <property type="molecule type" value="Genomic_DNA"/>
</dbReference>
<dbReference type="RefSeq" id="WP_091507624.1">
    <property type="nucleotide sequence ID" value="NZ_FOLE01000001.1"/>
</dbReference>
<dbReference type="STRING" id="927664.SAMN05421780_101789"/>
<protein>
    <submittedName>
        <fullName evidence="1">Uncharacterized protein</fullName>
    </submittedName>
</protein>
<dbReference type="OrthoDB" id="1341344at2"/>
<name>A0A1I1EFM1_9BACT</name>
<evidence type="ECO:0000313" key="1">
    <source>
        <dbReference type="EMBL" id="SFB85964.1"/>
    </source>
</evidence>
<dbReference type="AlphaFoldDB" id="A0A1I1EFM1"/>
<keyword evidence="2" id="KW-1185">Reference proteome</keyword>
<accession>A0A1I1EFM1</accession>
<dbReference type="Proteomes" id="UP000199514">
    <property type="component" value="Unassembled WGS sequence"/>
</dbReference>